<evidence type="ECO:0000313" key="2">
    <source>
        <dbReference type="EMBL" id="CAI0431557.1"/>
    </source>
</evidence>
<proteinExistence type="predicted"/>
<dbReference type="Proteomes" id="UP001154282">
    <property type="component" value="Unassembled WGS sequence"/>
</dbReference>
<comment type="caution">
    <text evidence="2">The sequence shown here is derived from an EMBL/GenBank/DDBJ whole genome shotgun (WGS) entry which is preliminary data.</text>
</comment>
<dbReference type="AlphaFoldDB" id="A0AAV0LB93"/>
<sequence length="53" mass="5695">MDDITFLNLLHCVVPNRSMDFPCNKPAEAPVQDKTGQSNTTLLDPCNSADCGG</sequence>
<evidence type="ECO:0000256" key="1">
    <source>
        <dbReference type="SAM" id="MobiDB-lite"/>
    </source>
</evidence>
<evidence type="ECO:0000313" key="3">
    <source>
        <dbReference type="Proteomes" id="UP001154282"/>
    </source>
</evidence>
<reference evidence="2" key="1">
    <citation type="submission" date="2022-08" db="EMBL/GenBank/DDBJ databases">
        <authorList>
            <person name="Gutierrez-Valencia J."/>
        </authorList>
    </citation>
    <scope>NUCLEOTIDE SEQUENCE</scope>
</reference>
<protein>
    <submittedName>
        <fullName evidence="2">Uncharacterized protein</fullName>
    </submittedName>
</protein>
<organism evidence="2 3">
    <name type="scientific">Linum tenue</name>
    <dbReference type="NCBI Taxonomy" id="586396"/>
    <lineage>
        <taxon>Eukaryota</taxon>
        <taxon>Viridiplantae</taxon>
        <taxon>Streptophyta</taxon>
        <taxon>Embryophyta</taxon>
        <taxon>Tracheophyta</taxon>
        <taxon>Spermatophyta</taxon>
        <taxon>Magnoliopsida</taxon>
        <taxon>eudicotyledons</taxon>
        <taxon>Gunneridae</taxon>
        <taxon>Pentapetalae</taxon>
        <taxon>rosids</taxon>
        <taxon>fabids</taxon>
        <taxon>Malpighiales</taxon>
        <taxon>Linaceae</taxon>
        <taxon>Linum</taxon>
    </lineage>
</organism>
<dbReference type="EMBL" id="CAMGYJ010000006">
    <property type="protein sequence ID" value="CAI0431557.1"/>
    <property type="molecule type" value="Genomic_DNA"/>
</dbReference>
<accession>A0AAV0LB93</accession>
<name>A0AAV0LB93_9ROSI</name>
<keyword evidence="3" id="KW-1185">Reference proteome</keyword>
<feature type="region of interest" description="Disordered" evidence="1">
    <location>
        <begin position="28"/>
        <end position="53"/>
    </location>
</feature>
<gene>
    <name evidence="2" type="ORF">LITE_LOCUS23067</name>
</gene>